<name>A0A2S5CIV1_9GAMM</name>
<sequence>MVIMKIKKYFKRLLIKLLNNDLEIKELIREIAKSEAPFKIKTTAPLVEQITTVIPIPAIAEPLRQQLATELDLLRYLENDKELRDYWLGNLPDTEGEQLCQLLAIAAQWERILQLWDFLANRCKQAQRAATPEEQALLAGSVTIHNLIWTDKAACLFSAELDTNYDYQQHERATSKGDTIIEEWLSGLKNPAGQVQKHTLVNTR</sequence>
<gene>
    <name evidence="1" type="ORF">AADEFJLK_03631</name>
</gene>
<dbReference type="EMBL" id="PGFZ01000009">
    <property type="protein sequence ID" value="POZ50734.1"/>
    <property type="molecule type" value="Genomic_DNA"/>
</dbReference>
<accession>A0A2S5CIV1</accession>
<protein>
    <submittedName>
        <fullName evidence="1">Uncharacterized protein</fullName>
    </submittedName>
</protein>
<evidence type="ECO:0000313" key="2">
    <source>
        <dbReference type="Proteomes" id="UP000237423"/>
    </source>
</evidence>
<proteinExistence type="predicted"/>
<reference evidence="1 2" key="1">
    <citation type="submission" date="2017-11" db="EMBL/GenBank/DDBJ databases">
        <title>Draft Genome Sequence of Methylobacter psychrotolerans Sph1T, an Obligate Methanotroph from Low-Temperature Environments.</title>
        <authorList>
            <person name="Oshkin I.Y."/>
            <person name="Miroshnikov K."/>
            <person name="Belova S.E."/>
            <person name="Korzhenkov A."/>
            <person name="Toshchakov S.V."/>
            <person name="Dedysh S.N."/>
        </authorList>
    </citation>
    <scope>NUCLEOTIDE SEQUENCE [LARGE SCALE GENOMIC DNA]</scope>
    <source>
        <strain evidence="1 2">Sph1</strain>
    </source>
</reference>
<dbReference type="Proteomes" id="UP000237423">
    <property type="component" value="Unassembled WGS sequence"/>
</dbReference>
<evidence type="ECO:0000313" key="1">
    <source>
        <dbReference type="EMBL" id="POZ50734.1"/>
    </source>
</evidence>
<dbReference type="AlphaFoldDB" id="A0A2S5CIV1"/>
<comment type="caution">
    <text evidence="1">The sequence shown here is derived from an EMBL/GenBank/DDBJ whole genome shotgun (WGS) entry which is preliminary data.</text>
</comment>
<organism evidence="1 2">
    <name type="scientific">Methylovulum psychrotolerans</name>
    <dbReference type="NCBI Taxonomy" id="1704499"/>
    <lineage>
        <taxon>Bacteria</taxon>
        <taxon>Pseudomonadati</taxon>
        <taxon>Pseudomonadota</taxon>
        <taxon>Gammaproteobacteria</taxon>
        <taxon>Methylococcales</taxon>
        <taxon>Methylococcaceae</taxon>
        <taxon>Methylovulum</taxon>
    </lineage>
</organism>